<dbReference type="GO" id="GO:0007229">
    <property type="term" value="P:integrin-mediated signaling pathway"/>
    <property type="evidence" value="ECO:0007669"/>
    <property type="project" value="UniProtKB-KW"/>
</dbReference>
<dbReference type="EMBL" id="CABEEP010000001">
    <property type="protein sequence ID" value="VTQ64531.1"/>
    <property type="molecule type" value="Genomic_DNA"/>
</dbReference>
<dbReference type="InterPro" id="IPR043797">
    <property type="entry name" value="MupG_N"/>
</dbReference>
<dbReference type="Pfam" id="PF19200">
    <property type="entry name" value="MupG_N"/>
    <property type="match status" value="1"/>
</dbReference>
<dbReference type="InterPro" id="IPR043894">
    <property type="entry name" value="MupG_C"/>
</dbReference>
<dbReference type="Proteomes" id="UP000352698">
    <property type="component" value="Unassembled WGS sequence"/>
</dbReference>
<name>A0A7Z9AVS0_ENTHR</name>
<dbReference type="PANTHER" id="PTHR38435:SF1">
    <property type="entry name" value="DUF871 DOMAIN-CONTAINING PROTEIN"/>
    <property type="match status" value="1"/>
</dbReference>
<dbReference type="Gene3D" id="3.20.20.70">
    <property type="entry name" value="Aldolase class I"/>
    <property type="match status" value="1"/>
</dbReference>
<sequence length="367" mass="42574">MLGISLYPEKASFNEMKNYLALAKSYGFQRVFLSLLQIDRNNVSESMEKYLKIIKEAREQEFEVAIDFIPPIFDLLGESYKDLTFLADWEINCIRLDAGMTGKEEAEMTKNPYGIKIELNMSNYSHYLDQILDYGPNRKQLTGCHNFFPQQYTGLSREQFKQYSIKFCQSYLTTAAFVTSQSGEHGPWPLQEGLCTLEEHRHLPIGIQVRDLLQSGLIDDVLIGTMFASEEELRQVSEAAKDSMKKIDITLVEDITAFERQLLFDYTHNYRGDSSDYMIRSTRLRAKIVDKPLPSNHPVQMIKEGDILILNEAYGQYKGEVQIALKDRPGDKKINLVGHIPEDRLFEMKNIQRFEDFRFCEVNKQYD</sequence>
<accession>A0A7Z9AVS0</accession>
<dbReference type="Gene3D" id="2.40.100.10">
    <property type="entry name" value="Cyclophilin-like"/>
    <property type="match status" value="1"/>
</dbReference>
<reference evidence="3 4" key="1">
    <citation type="submission" date="2019-05" db="EMBL/GenBank/DDBJ databases">
        <authorList>
            <consortium name="Pathogen Informatics"/>
        </authorList>
    </citation>
    <scope>NUCLEOTIDE SEQUENCE [LARGE SCALE GENOMIC DNA]</scope>
    <source>
        <strain evidence="3 4">NCTC12204</strain>
    </source>
</reference>
<protein>
    <submittedName>
        <fullName evidence="3">Alpha3-beta1 integrin-binding family protein</fullName>
    </submittedName>
</protein>
<dbReference type="RefSeq" id="WP_010737664.1">
    <property type="nucleotide sequence ID" value="NZ_CABEEP010000001.1"/>
</dbReference>
<dbReference type="InterPro" id="IPR029000">
    <property type="entry name" value="Cyclophilin-like_dom_sf"/>
</dbReference>
<evidence type="ECO:0000259" key="1">
    <source>
        <dbReference type="Pfam" id="PF05913"/>
    </source>
</evidence>
<dbReference type="PANTHER" id="PTHR38435">
    <property type="match status" value="1"/>
</dbReference>
<dbReference type="InterPro" id="IPR008589">
    <property type="entry name" value="MupG"/>
</dbReference>
<proteinExistence type="predicted"/>
<feature type="domain" description="6-phospho-N-acetylmuramidase N-terminal" evidence="2">
    <location>
        <begin position="2"/>
        <end position="237"/>
    </location>
</feature>
<dbReference type="SUPFAM" id="SSF50891">
    <property type="entry name" value="Cyclophilin-like"/>
    <property type="match status" value="1"/>
</dbReference>
<organism evidence="3 4">
    <name type="scientific">Enterococcus hirae</name>
    <dbReference type="NCBI Taxonomy" id="1354"/>
    <lineage>
        <taxon>Bacteria</taxon>
        <taxon>Bacillati</taxon>
        <taxon>Bacillota</taxon>
        <taxon>Bacilli</taxon>
        <taxon>Lactobacillales</taxon>
        <taxon>Enterococcaceae</taxon>
        <taxon>Enterococcus</taxon>
    </lineage>
</organism>
<evidence type="ECO:0000313" key="3">
    <source>
        <dbReference type="EMBL" id="VTQ64531.1"/>
    </source>
</evidence>
<dbReference type="InterPro" id="IPR013785">
    <property type="entry name" value="Aldolase_TIM"/>
</dbReference>
<evidence type="ECO:0000313" key="4">
    <source>
        <dbReference type="Proteomes" id="UP000352698"/>
    </source>
</evidence>
<dbReference type="AlphaFoldDB" id="A0A7Z9AVS0"/>
<feature type="domain" description="6-phospho-N-acetylmuramidase C-terminal" evidence="1">
    <location>
        <begin position="247"/>
        <end position="359"/>
    </location>
</feature>
<dbReference type="Pfam" id="PF05913">
    <property type="entry name" value="MupG_C"/>
    <property type="match status" value="1"/>
</dbReference>
<evidence type="ECO:0000259" key="2">
    <source>
        <dbReference type="Pfam" id="PF19200"/>
    </source>
</evidence>
<dbReference type="InterPro" id="IPR017853">
    <property type="entry name" value="GH"/>
</dbReference>
<comment type="caution">
    <text evidence="3">The sequence shown here is derived from an EMBL/GenBank/DDBJ whole genome shotgun (WGS) entry which is preliminary data.</text>
</comment>
<dbReference type="SUPFAM" id="SSF51445">
    <property type="entry name" value="(Trans)glycosidases"/>
    <property type="match status" value="1"/>
</dbReference>
<keyword evidence="3" id="KW-0401">Integrin</keyword>
<gene>
    <name evidence="3" type="ORF">NCTC12204_01529</name>
</gene>